<organism evidence="1 2">
    <name type="scientific">Rhododendron simsii</name>
    <name type="common">Sims's rhododendron</name>
    <dbReference type="NCBI Taxonomy" id="118357"/>
    <lineage>
        <taxon>Eukaryota</taxon>
        <taxon>Viridiplantae</taxon>
        <taxon>Streptophyta</taxon>
        <taxon>Embryophyta</taxon>
        <taxon>Tracheophyta</taxon>
        <taxon>Spermatophyta</taxon>
        <taxon>Magnoliopsida</taxon>
        <taxon>eudicotyledons</taxon>
        <taxon>Gunneridae</taxon>
        <taxon>Pentapetalae</taxon>
        <taxon>asterids</taxon>
        <taxon>Ericales</taxon>
        <taxon>Ericaceae</taxon>
        <taxon>Ericoideae</taxon>
        <taxon>Rhodoreae</taxon>
        <taxon>Rhododendron</taxon>
    </lineage>
</organism>
<dbReference type="OrthoDB" id="1935089at2759"/>
<dbReference type="EMBL" id="WJXA01000306">
    <property type="protein sequence ID" value="KAF7113266.1"/>
    <property type="molecule type" value="Genomic_DNA"/>
</dbReference>
<protein>
    <submittedName>
        <fullName evidence="1">Uncharacterized protein</fullName>
    </submittedName>
</protein>
<sequence length="395" mass="42735">MKRFSLTPDEKDDIIIDTAMRAKAIEACSASLVGKLLTKRGFGRAALKDTMRKVGMKADSVEFTELDCWVQLRGLLFECITPEIGQTIGNRIGVVLDVIKASKMDEWGRYIRVQIRIPLHKPLLRGGNVALGCKGKVLAKGRGMLEGYVKENAYEPWLIAAQSYRRGFRWKDKEAGSLNRSLASAMVAMAKSGDISGSEARRFGLTAAEKGRNQMEIGGRDSQLVEIASNLVVSINGNQFMMEDLVPNFSRTLNFQKTGGDVIGQSKVVGLELLEGNVSMTDQEANGSQSLVGCNVGQKIDAVGQGIINGESSTKDSGPSNANELDLSMGSNLVEVQVFKAIETVNTKVKTTERVLSRIPNGKGGSGRKQLAVNKRKGGGVGTVRIEERNGELLP</sequence>
<accession>A0A834FVK4</accession>
<reference evidence="1" key="1">
    <citation type="submission" date="2019-11" db="EMBL/GenBank/DDBJ databases">
        <authorList>
            <person name="Liu Y."/>
            <person name="Hou J."/>
            <person name="Li T.-Q."/>
            <person name="Guan C.-H."/>
            <person name="Wu X."/>
            <person name="Wu H.-Z."/>
            <person name="Ling F."/>
            <person name="Zhang R."/>
            <person name="Shi X.-G."/>
            <person name="Ren J.-P."/>
            <person name="Chen E.-F."/>
            <person name="Sun J.-M."/>
        </authorList>
    </citation>
    <scope>NUCLEOTIDE SEQUENCE</scope>
    <source>
        <strain evidence="1">Adult_tree_wgs_1</strain>
        <tissue evidence="1">Leaves</tissue>
    </source>
</reference>
<keyword evidence="2" id="KW-1185">Reference proteome</keyword>
<dbReference type="Proteomes" id="UP000626092">
    <property type="component" value="Unassembled WGS sequence"/>
</dbReference>
<name>A0A834FVK4_RHOSS</name>
<gene>
    <name evidence="1" type="ORF">RHSIM_RhsimUnG0142900</name>
</gene>
<evidence type="ECO:0000313" key="1">
    <source>
        <dbReference type="EMBL" id="KAF7113266.1"/>
    </source>
</evidence>
<dbReference type="AlphaFoldDB" id="A0A834FVK4"/>
<comment type="caution">
    <text evidence="1">The sequence shown here is derived from an EMBL/GenBank/DDBJ whole genome shotgun (WGS) entry which is preliminary data.</text>
</comment>
<proteinExistence type="predicted"/>
<evidence type="ECO:0000313" key="2">
    <source>
        <dbReference type="Proteomes" id="UP000626092"/>
    </source>
</evidence>